<dbReference type="Pfam" id="PF17181">
    <property type="entry name" value="EPF"/>
    <property type="match status" value="1"/>
</dbReference>
<comment type="caution">
    <text evidence="8">The sequence shown here is derived from an EMBL/GenBank/DDBJ whole genome shotgun (WGS) entry which is preliminary data.</text>
</comment>
<dbReference type="GO" id="GO:0010052">
    <property type="term" value="P:guard cell differentiation"/>
    <property type="evidence" value="ECO:0007669"/>
    <property type="project" value="UniProtKB-UniRule"/>
</dbReference>
<comment type="similarity">
    <text evidence="2 7">Belongs to the plant cysteine rich small secretory peptide family. Epidermal patterning factor subfamily.</text>
</comment>
<comment type="subcellular location">
    <subcellularLocation>
        <location evidence="1 7">Secreted</location>
    </subcellularLocation>
</comment>
<dbReference type="PANTHER" id="PTHR33109">
    <property type="entry name" value="EPIDERMAL PATTERNING FACTOR-LIKE PROTEIN 4"/>
    <property type="match status" value="1"/>
</dbReference>
<keyword evidence="9" id="KW-1185">Reference proteome</keyword>
<evidence type="ECO:0000256" key="4">
    <source>
        <dbReference type="ARBA" id="ARBA00022525"/>
    </source>
</evidence>
<comment type="function">
    <text evidence="7">Controls stomatal patterning.</text>
</comment>
<dbReference type="Proteomes" id="UP001157418">
    <property type="component" value="Unassembled WGS sequence"/>
</dbReference>
<organism evidence="8 9">
    <name type="scientific">Lactuca virosa</name>
    <dbReference type="NCBI Taxonomy" id="75947"/>
    <lineage>
        <taxon>Eukaryota</taxon>
        <taxon>Viridiplantae</taxon>
        <taxon>Streptophyta</taxon>
        <taxon>Embryophyta</taxon>
        <taxon>Tracheophyta</taxon>
        <taxon>Spermatophyta</taxon>
        <taxon>Magnoliopsida</taxon>
        <taxon>eudicotyledons</taxon>
        <taxon>Gunneridae</taxon>
        <taxon>Pentapetalae</taxon>
        <taxon>asterids</taxon>
        <taxon>campanulids</taxon>
        <taxon>Asterales</taxon>
        <taxon>Asteraceae</taxon>
        <taxon>Cichorioideae</taxon>
        <taxon>Cichorieae</taxon>
        <taxon>Lactucinae</taxon>
        <taxon>Lactuca</taxon>
    </lineage>
</organism>
<dbReference type="PANTHER" id="PTHR33109:SF41">
    <property type="entry name" value="PROTEIN EPIDERMAL PATTERNING FACTOR 1"/>
    <property type="match status" value="1"/>
</dbReference>
<protein>
    <recommendedName>
        <fullName evidence="7">Epidermal patterning factor-like protein</fullName>
    </recommendedName>
</protein>
<accession>A0AAU9P3C6</accession>
<gene>
    <name evidence="8" type="ORF">LVIROSA_LOCUS30336</name>
</gene>
<sequence length="88" mass="9547">MNHLFSSVLLASCLLLMGHGDAIYIVKHRADTLQIAGSRLPDCLHACGSCSPCHLVRVRFICSVGPAEAETCPIAYKCMCSNKTYHVP</sequence>
<evidence type="ECO:0000256" key="6">
    <source>
        <dbReference type="ARBA" id="ARBA00023157"/>
    </source>
</evidence>
<reference evidence="8 9" key="1">
    <citation type="submission" date="2022-01" db="EMBL/GenBank/DDBJ databases">
        <authorList>
            <person name="Xiong W."/>
            <person name="Schranz E."/>
        </authorList>
    </citation>
    <scope>NUCLEOTIDE SEQUENCE [LARGE SCALE GENOMIC DNA]</scope>
</reference>
<keyword evidence="4 7" id="KW-0964">Secreted</keyword>
<feature type="signal peptide" evidence="7">
    <location>
        <begin position="1"/>
        <end position="22"/>
    </location>
</feature>
<evidence type="ECO:0000256" key="3">
    <source>
        <dbReference type="ARBA" id="ARBA00022473"/>
    </source>
</evidence>
<evidence type="ECO:0000256" key="2">
    <source>
        <dbReference type="ARBA" id="ARBA00008127"/>
    </source>
</evidence>
<evidence type="ECO:0000256" key="1">
    <source>
        <dbReference type="ARBA" id="ARBA00004613"/>
    </source>
</evidence>
<dbReference type="EMBL" id="CAKMRJ010005523">
    <property type="protein sequence ID" value="CAH1444512.1"/>
    <property type="molecule type" value="Genomic_DNA"/>
</dbReference>
<keyword evidence="5 7" id="KW-0732">Signal</keyword>
<evidence type="ECO:0000313" key="9">
    <source>
        <dbReference type="Proteomes" id="UP001157418"/>
    </source>
</evidence>
<keyword evidence="3 7" id="KW-0217">Developmental protein</keyword>
<evidence type="ECO:0000256" key="7">
    <source>
        <dbReference type="RuleBase" id="RU367102"/>
    </source>
</evidence>
<keyword evidence="6" id="KW-1015">Disulfide bond</keyword>
<dbReference type="AlphaFoldDB" id="A0AAU9P3C6"/>
<feature type="chain" id="PRO_5043089988" description="Epidermal patterning factor-like protein" evidence="7">
    <location>
        <begin position="23"/>
        <end position="88"/>
    </location>
</feature>
<dbReference type="GO" id="GO:0005576">
    <property type="term" value="C:extracellular region"/>
    <property type="evidence" value="ECO:0007669"/>
    <property type="project" value="UniProtKB-SubCell"/>
</dbReference>
<evidence type="ECO:0000313" key="8">
    <source>
        <dbReference type="EMBL" id="CAH1444512.1"/>
    </source>
</evidence>
<dbReference type="InterPro" id="IPR039455">
    <property type="entry name" value="EPFL"/>
</dbReference>
<proteinExistence type="inferred from homology"/>
<name>A0AAU9P3C6_9ASTR</name>
<evidence type="ECO:0000256" key="5">
    <source>
        <dbReference type="ARBA" id="ARBA00022729"/>
    </source>
</evidence>